<dbReference type="Pfam" id="PF00571">
    <property type="entry name" value="CBS"/>
    <property type="match status" value="2"/>
</dbReference>
<dbReference type="PATRIC" id="fig|1280954.3.peg.3107"/>
<evidence type="ECO:0000313" key="4">
    <source>
        <dbReference type="EMBL" id="KCZ97420.1"/>
    </source>
</evidence>
<dbReference type="PROSITE" id="PS51371">
    <property type="entry name" value="CBS"/>
    <property type="match status" value="2"/>
</dbReference>
<dbReference type="CDD" id="cd04623">
    <property type="entry name" value="CBS_pair_bac_euk"/>
    <property type="match status" value="1"/>
</dbReference>
<dbReference type="STRING" id="1280954.HPO_15346"/>
<dbReference type="SUPFAM" id="SSF54631">
    <property type="entry name" value="CBS-domain pair"/>
    <property type="match status" value="1"/>
</dbReference>
<sequence>MIIEQILNDKGREVITLRADDTLRAAARLLDERRIGAAVTLDADGEIVGVLSERDIVRQFAREGEAALEMKVGNAMTRAVITITADAPIDQALQLMTDRRIRHLPVVRNNRLTGFVSIGDLVKWKIAETEAEAQAMKSYLSAQF</sequence>
<dbReference type="RefSeq" id="WP_035600624.1">
    <property type="nucleotide sequence ID" value="NZ_ARYM01000020.1"/>
</dbReference>
<reference evidence="4 5" key="1">
    <citation type="journal article" date="2014" name="Antonie Van Leeuwenhoek">
        <title>Hyphomonas beringensis sp. nov. and Hyphomonas chukchiensis sp. nov., isolated from surface seawater of the Bering Sea and Chukchi Sea.</title>
        <authorList>
            <person name="Li C."/>
            <person name="Lai Q."/>
            <person name="Li G."/>
            <person name="Dong C."/>
            <person name="Wang J."/>
            <person name="Liao Y."/>
            <person name="Shao Z."/>
        </authorList>
    </citation>
    <scope>NUCLEOTIDE SEQUENCE [LARGE SCALE GENOMIC DNA]</scope>
    <source>
        <strain evidence="4 5">PS728</strain>
    </source>
</reference>
<keyword evidence="1 2" id="KW-0129">CBS domain</keyword>
<dbReference type="Proteomes" id="UP000027100">
    <property type="component" value="Unassembled WGS sequence"/>
</dbReference>
<name>A0A062VHA1_9PROT</name>
<feature type="domain" description="CBS" evidence="3">
    <location>
        <begin position="76"/>
        <end position="132"/>
    </location>
</feature>
<dbReference type="PANTHER" id="PTHR43080:SF2">
    <property type="entry name" value="CBS DOMAIN-CONTAINING PROTEIN"/>
    <property type="match status" value="1"/>
</dbReference>
<dbReference type="InterPro" id="IPR000644">
    <property type="entry name" value="CBS_dom"/>
</dbReference>
<proteinExistence type="predicted"/>
<dbReference type="EMBL" id="ARYM01000020">
    <property type="protein sequence ID" value="KCZ97420.1"/>
    <property type="molecule type" value="Genomic_DNA"/>
</dbReference>
<dbReference type="OrthoDB" id="9807125at2"/>
<comment type="caution">
    <text evidence="4">The sequence shown here is derived from an EMBL/GenBank/DDBJ whole genome shotgun (WGS) entry which is preliminary data.</text>
</comment>
<keyword evidence="5" id="KW-1185">Reference proteome</keyword>
<protein>
    <recommendedName>
        <fullName evidence="3">CBS domain-containing protein</fullName>
    </recommendedName>
</protein>
<evidence type="ECO:0000259" key="3">
    <source>
        <dbReference type="PROSITE" id="PS51371"/>
    </source>
</evidence>
<dbReference type="AlphaFoldDB" id="A0A062VHA1"/>
<accession>A0A062VHA1</accession>
<evidence type="ECO:0000256" key="2">
    <source>
        <dbReference type="PROSITE-ProRule" id="PRU00703"/>
    </source>
</evidence>
<dbReference type="SMART" id="SM00116">
    <property type="entry name" value="CBS"/>
    <property type="match status" value="2"/>
</dbReference>
<dbReference type="InterPro" id="IPR044725">
    <property type="entry name" value="CBSX3_CBS_dom"/>
</dbReference>
<gene>
    <name evidence="4" type="ORF">HPO_15346</name>
</gene>
<dbReference type="Gene3D" id="3.10.580.10">
    <property type="entry name" value="CBS-domain"/>
    <property type="match status" value="1"/>
</dbReference>
<evidence type="ECO:0000256" key="1">
    <source>
        <dbReference type="ARBA" id="ARBA00023122"/>
    </source>
</evidence>
<dbReference type="InterPro" id="IPR051257">
    <property type="entry name" value="Diverse_CBS-Domain"/>
</dbReference>
<dbReference type="PANTHER" id="PTHR43080">
    <property type="entry name" value="CBS DOMAIN-CONTAINING PROTEIN CBSX3, MITOCHONDRIAL"/>
    <property type="match status" value="1"/>
</dbReference>
<dbReference type="eggNOG" id="COG0517">
    <property type="taxonomic scope" value="Bacteria"/>
</dbReference>
<organism evidence="4 5">
    <name type="scientific">Hyphomonas polymorpha PS728</name>
    <dbReference type="NCBI Taxonomy" id="1280954"/>
    <lineage>
        <taxon>Bacteria</taxon>
        <taxon>Pseudomonadati</taxon>
        <taxon>Pseudomonadota</taxon>
        <taxon>Alphaproteobacteria</taxon>
        <taxon>Hyphomonadales</taxon>
        <taxon>Hyphomonadaceae</taxon>
        <taxon>Hyphomonas</taxon>
    </lineage>
</organism>
<evidence type="ECO:0000313" key="5">
    <source>
        <dbReference type="Proteomes" id="UP000027100"/>
    </source>
</evidence>
<dbReference type="InterPro" id="IPR046342">
    <property type="entry name" value="CBS_dom_sf"/>
</dbReference>
<feature type="domain" description="CBS" evidence="3">
    <location>
        <begin position="10"/>
        <end position="68"/>
    </location>
</feature>